<dbReference type="AlphaFoldDB" id="A0A098TFW7"/>
<keyword evidence="2" id="KW-1185">Reference proteome</keyword>
<dbReference type="EMBL" id="JJML01000075">
    <property type="protein sequence ID" value="KGF71445.1"/>
    <property type="molecule type" value="Genomic_DNA"/>
</dbReference>
<evidence type="ECO:0000313" key="1">
    <source>
        <dbReference type="EMBL" id="KGF71445.1"/>
    </source>
</evidence>
<comment type="caution">
    <text evidence="1">The sequence shown here is derived from an EMBL/GenBank/DDBJ whole genome shotgun (WGS) entry which is preliminary data.</text>
</comment>
<gene>
    <name evidence="1" type="ORF">DO97_19555</name>
</gene>
<sequence length="170" mass="19261">MAEHAFYLVPSDPFYLPDDERNAEFFAFFKEVSPLPNANGGYDFEKYDDPVLVDSGDAFEAVICPGCCARLEMLGDGEWGEHYDWWQSVMEQPRNSTVKAPCCGTETRVVDFKFDSPGAFARFAVGALEPSDSDYWEDEDRPYGLLKPETLARFEEILGCGVVQIWQVRT</sequence>
<evidence type="ECO:0000313" key="2">
    <source>
        <dbReference type="Proteomes" id="UP000030170"/>
    </source>
</evidence>
<protein>
    <submittedName>
        <fullName evidence="1">Uncharacterized protein</fullName>
    </submittedName>
</protein>
<accession>A0A098TFW7</accession>
<organism evidence="1 2">
    <name type="scientific">Neosynechococcus sphagnicola sy1</name>
    <dbReference type="NCBI Taxonomy" id="1497020"/>
    <lineage>
        <taxon>Bacteria</taxon>
        <taxon>Bacillati</taxon>
        <taxon>Cyanobacteriota</taxon>
        <taxon>Cyanophyceae</taxon>
        <taxon>Neosynechococcales</taxon>
        <taxon>Neosynechococcaceae</taxon>
        <taxon>Neosynechococcus</taxon>
    </lineage>
</organism>
<proteinExistence type="predicted"/>
<reference evidence="1 2" key="1">
    <citation type="journal article" date="2014" name="Mol. Ecol.">
        <title>Evolution of Synechococcus.</title>
        <authorList>
            <person name="Dvorak P."/>
            <person name="Casamatta D."/>
            <person name="Hasler P."/>
            <person name="Poulickova A."/>
            <person name="Ondrej V."/>
            <person name="Sanges R."/>
        </authorList>
    </citation>
    <scope>NUCLEOTIDE SEQUENCE [LARGE SCALE GENOMIC DNA]</scope>
    <source>
        <strain evidence="1 2">CAUP A 1101</strain>
    </source>
</reference>
<name>A0A098TFW7_9CYAN</name>
<dbReference type="Proteomes" id="UP000030170">
    <property type="component" value="Unassembled WGS sequence"/>
</dbReference>
<dbReference type="RefSeq" id="WP_036536747.1">
    <property type="nucleotide sequence ID" value="NZ_JJML01000075.1"/>
</dbReference>